<gene>
    <name evidence="6" type="ORF">Mgra_00000146</name>
</gene>
<dbReference type="SUPFAM" id="SSF51905">
    <property type="entry name" value="FAD/NAD(P)-binding domain"/>
    <property type="match status" value="1"/>
</dbReference>
<dbReference type="GO" id="GO:0004499">
    <property type="term" value="F:N,N-dimethylaniline monooxygenase activity"/>
    <property type="evidence" value="ECO:0007669"/>
    <property type="project" value="InterPro"/>
</dbReference>
<dbReference type="Pfam" id="PF00743">
    <property type="entry name" value="FMO-like"/>
    <property type="match status" value="1"/>
</dbReference>
<evidence type="ECO:0000256" key="4">
    <source>
        <dbReference type="ARBA" id="ARBA00023002"/>
    </source>
</evidence>
<dbReference type="EMBL" id="JABEBT010000001">
    <property type="protein sequence ID" value="KAF7640325.1"/>
    <property type="molecule type" value="Genomic_DNA"/>
</dbReference>
<protein>
    <recommendedName>
        <fullName evidence="5">Flavin-containing monooxygenase</fullName>
        <ecNumber evidence="5">1.-.-.-</ecNumber>
    </recommendedName>
</protein>
<comment type="cofactor">
    <cofactor evidence="5">
        <name>FAD</name>
        <dbReference type="ChEBI" id="CHEBI:57692"/>
    </cofactor>
</comment>
<dbReference type="Proteomes" id="UP000605970">
    <property type="component" value="Unassembled WGS sequence"/>
</dbReference>
<dbReference type="InterPro" id="IPR036188">
    <property type="entry name" value="FAD/NAD-bd_sf"/>
</dbReference>
<keyword evidence="4 5" id="KW-0560">Oxidoreductase</keyword>
<keyword evidence="2 5" id="KW-0285">Flavoprotein</keyword>
<comment type="caution">
    <text evidence="6">The sequence shown here is derived from an EMBL/GenBank/DDBJ whole genome shotgun (WGS) entry which is preliminary data.</text>
</comment>
<dbReference type="GO" id="GO:0050660">
    <property type="term" value="F:flavin adenine dinucleotide binding"/>
    <property type="evidence" value="ECO:0007669"/>
    <property type="project" value="InterPro"/>
</dbReference>
<dbReference type="OrthoDB" id="534063at2759"/>
<dbReference type="Gene3D" id="3.50.50.60">
    <property type="entry name" value="FAD/NAD(P)-binding domain"/>
    <property type="match status" value="1"/>
</dbReference>
<keyword evidence="5" id="KW-0503">Monooxygenase</keyword>
<comment type="similarity">
    <text evidence="1 5">Belongs to the FMO family.</text>
</comment>
<evidence type="ECO:0000313" key="7">
    <source>
        <dbReference type="Proteomes" id="UP000605970"/>
    </source>
</evidence>
<name>A0A8T0A4N5_9BILA</name>
<dbReference type="PANTHER" id="PTHR23023">
    <property type="entry name" value="DIMETHYLANILINE MONOOXYGENASE"/>
    <property type="match status" value="1"/>
</dbReference>
<accession>A0A8T0A4N5</accession>
<keyword evidence="3 5" id="KW-0274">FAD</keyword>
<dbReference type="InterPro" id="IPR020946">
    <property type="entry name" value="Flavin_mOase-like"/>
</dbReference>
<sequence length="440" mass="50443">MDLIRKFTDQTPRNSIDPYVFLQAASIYHQFPSVGSVRLFPRRNLGSRSTLKSANLQLIEPDFIDSLKINWNESFKFLFNRWIVGDRQTFYLCSTHFTIIFINLSNNALKTTSVENSQKNFNEIDNKSSFKLKGAQKRKRTLFENKTNCIFSSSPIKDCTNTEISSKVNYQPRIVITPTTSGFRQILQKNGINFTLPFKSDFIALTREESPTDFLPNEEDSTSNLDHDEWLKEIGISPKGSLRLKQSASELDISDLSNSLPASELTRMSATSDSPPMDSLRSTIIIKQAQQYGYNDVFIFDRQENIGGVWQMALDPNSKSQWLITWIDLNTNLLYEEEFDAVLICTGMHSKSWRPPEYRLEKQFKGQIIHSDSLGDLKKFHNKTVCIVGFGNSALEIVQVLAPITKQYKHMFIPELIPHNNLAIIGHIQVFLYKLTKNIL</sequence>
<dbReference type="GO" id="GO:0050661">
    <property type="term" value="F:NADP binding"/>
    <property type="evidence" value="ECO:0007669"/>
    <property type="project" value="InterPro"/>
</dbReference>
<reference evidence="6" key="1">
    <citation type="journal article" date="2020" name="Ecol. Evol.">
        <title>Genome structure and content of the rice root-knot nematode (Meloidogyne graminicola).</title>
        <authorList>
            <person name="Phan N.T."/>
            <person name="Danchin E.G.J."/>
            <person name="Klopp C."/>
            <person name="Perfus-Barbeoch L."/>
            <person name="Kozlowski D.K."/>
            <person name="Koutsovoulos G.D."/>
            <person name="Lopez-Roques C."/>
            <person name="Bouchez O."/>
            <person name="Zahm M."/>
            <person name="Besnard G."/>
            <person name="Bellafiore S."/>
        </authorList>
    </citation>
    <scope>NUCLEOTIDE SEQUENCE</scope>
    <source>
        <strain evidence="6">VN-18</strain>
    </source>
</reference>
<dbReference type="InterPro" id="IPR050346">
    <property type="entry name" value="FMO-like"/>
</dbReference>
<organism evidence="6 7">
    <name type="scientific">Meloidogyne graminicola</name>
    <dbReference type="NCBI Taxonomy" id="189291"/>
    <lineage>
        <taxon>Eukaryota</taxon>
        <taxon>Metazoa</taxon>
        <taxon>Ecdysozoa</taxon>
        <taxon>Nematoda</taxon>
        <taxon>Chromadorea</taxon>
        <taxon>Rhabditida</taxon>
        <taxon>Tylenchina</taxon>
        <taxon>Tylenchomorpha</taxon>
        <taxon>Tylenchoidea</taxon>
        <taxon>Meloidogynidae</taxon>
        <taxon>Meloidogyninae</taxon>
        <taxon>Meloidogyne</taxon>
    </lineage>
</organism>
<proteinExistence type="inferred from homology"/>
<dbReference type="EC" id="1.-.-.-" evidence="5"/>
<evidence type="ECO:0000256" key="1">
    <source>
        <dbReference type="ARBA" id="ARBA00009183"/>
    </source>
</evidence>
<evidence type="ECO:0000256" key="3">
    <source>
        <dbReference type="ARBA" id="ARBA00022827"/>
    </source>
</evidence>
<dbReference type="AlphaFoldDB" id="A0A8T0A4N5"/>
<keyword evidence="7" id="KW-1185">Reference proteome</keyword>
<evidence type="ECO:0000256" key="5">
    <source>
        <dbReference type="RuleBase" id="RU361177"/>
    </source>
</evidence>
<evidence type="ECO:0000313" key="6">
    <source>
        <dbReference type="EMBL" id="KAF7640325.1"/>
    </source>
</evidence>
<evidence type="ECO:0000256" key="2">
    <source>
        <dbReference type="ARBA" id="ARBA00022630"/>
    </source>
</evidence>